<evidence type="ECO:0000313" key="1">
    <source>
        <dbReference type="EMBL" id="BAC83766.1"/>
    </source>
</evidence>
<reference evidence="2" key="1">
    <citation type="journal article" date="2005" name="Nature">
        <title>The map-based sequence of the rice genome.</title>
        <authorList>
            <consortium name="International rice genome sequencing project (IRGSP)"/>
            <person name="Matsumoto T."/>
            <person name="Wu J."/>
            <person name="Kanamori H."/>
            <person name="Katayose Y."/>
            <person name="Fujisawa M."/>
            <person name="Namiki N."/>
            <person name="Mizuno H."/>
            <person name="Yamamoto K."/>
            <person name="Antonio B.A."/>
            <person name="Baba T."/>
            <person name="Sakata K."/>
            <person name="Nagamura Y."/>
            <person name="Aoki H."/>
            <person name="Arikawa K."/>
            <person name="Arita K."/>
            <person name="Bito T."/>
            <person name="Chiden Y."/>
            <person name="Fujitsuka N."/>
            <person name="Fukunaka R."/>
            <person name="Hamada M."/>
            <person name="Harada C."/>
            <person name="Hayashi A."/>
            <person name="Hijishita S."/>
            <person name="Honda M."/>
            <person name="Hosokawa S."/>
            <person name="Ichikawa Y."/>
            <person name="Idonuma A."/>
            <person name="Iijima M."/>
            <person name="Ikeda M."/>
            <person name="Ikeno M."/>
            <person name="Ito K."/>
            <person name="Ito S."/>
            <person name="Ito T."/>
            <person name="Ito Y."/>
            <person name="Ito Y."/>
            <person name="Iwabuchi A."/>
            <person name="Kamiya K."/>
            <person name="Karasawa W."/>
            <person name="Kurita K."/>
            <person name="Katagiri S."/>
            <person name="Kikuta A."/>
            <person name="Kobayashi H."/>
            <person name="Kobayashi N."/>
            <person name="Machita K."/>
            <person name="Maehara T."/>
            <person name="Masukawa M."/>
            <person name="Mizubayashi T."/>
            <person name="Mukai Y."/>
            <person name="Nagasaki H."/>
            <person name="Nagata Y."/>
            <person name="Naito S."/>
            <person name="Nakashima M."/>
            <person name="Nakama Y."/>
            <person name="Nakamichi Y."/>
            <person name="Nakamura M."/>
            <person name="Meguro A."/>
            <person name="Negishi M."/>
            <person name="Ohta I."/>
            <person name="Ohta T."/>
            <person name="Okamoto M."/>
            <person name="Ono N."/>
            <person name="Saji S."/>
            <person name="Sakaguchi M."/>
            <person name="Sakai K."/>
            <person name="Shibata M."/>
            <person name="Shimokawa T."/>
            <person name="Song J."/>
            <person name="Takazaki Y."/>
            <person name="Terasawa K."/>
            <person name="Tsugane M."/>
            <person name="Tsuji K."/>
            <person name="Ueda S."/>
            <person name="Waki K."/>
            <person name="Yamagata H."/>
            <person name="Yamamoto M."/>
            <person name="Yamamoto S."/>
            <person name="Yamane H."/>
            <person name="Yoshiki S."/>
            <person name="Yoshihara R."/>
            <person name="Yukawa K."/>
            <person name="Zhong H."/>
            <person name="Yano M."/>
            <person name="Yuan Q."/>
            <person name="Ouyang S."/>
            <person name="Liu J."/>
            <person name="Jones K.M."/>
            <person name="Gansberger K."/>
            <person name="Moffat K."/>
            <person name="Hill J."/>
            <person name="Bera J."/>
            <person name="Fadrosh D."/>
            <person name="Jin S."/>
            <person name="Johri S."/>
            <person name="Kim M."/>
            <person name="Overton L."/>
            <person name="Reardon M."/>
            <person name="Tsitrin T."/>
            <person name="Vuong H."/>
            <person name="Weaver B."/>
            <person name="Ciecko A."/>
            <person name="Tallon L."/>
            <person name="Jackson J."/>
            <person name="Pai G."/>
            <person name="Aken S.V."/>
            <person name="Utterback T."/>
            <person name="Reidmuller S."/>
            <person name="Feldblyum T."/>
            <person name="Hsiao J."/>
            <person name="Zismann V."/>
            <person name="Iobst S."/>
            <person name="de Vazeille A.R."/>
            <person name="Buell C.R."/>
            <person name="Ying K."/>
            <person name="Li Y."/>
            <person name="Lu T."/>
            <person name="Huang Y."/>
            <person name="Zhao Q."/>
            <person name="Feng Q."/>
            <person name="Zhang L."/>
            <person name="Zhu J."/>
            <person name="Weng Q."/>
            <person name="Mu J."/>
            <person name="Lu Y."/>
            <person name="Fan D."/>
            <person name="Liu Y."/>
            <person name="Guan J."/>
            <person name="Zhang Y."/>
            <person name="Yu S."/>
            <person name="Liu X."/>
            <person name="Zhang Y."/>
            <person name="Hong G."/>
            <person name="Han B."/>
            <person name="Choisne N."/>
            <person name="Demange N."/>
            <person name="Orjeda G."/>
            <person name="Samain S."/>
            <person name="Cattolico L."/>
            <person name="Pelletier E."/>
            <person name="Couloux A."/>
            <person name="Segurens B."/>
            <person name="Wincker P."/>
            <person name="D'Hont A."/>
            <person name="Scarpelli C."/>
            <person name="Weissenbach J."/>
            <person name="Salanoubat M."/>
            <person name="Quetier F."/>
            <person name="Yu Y."/>
            <person name="Kim H.R."/>
            <person name="Rambo T."/>
            <person name="Currie J."/>
            <person name="Collura K."/>
            <person name="Luo M."/>
            <person name="Yang T."/>
            <person name="Ammiraju J.S.S."/>
            <person name="Engler F."/>
            <person name="Soderlund C."/>
            <person name="Wing R.A."/>
            <person name="Palmer L.E."/>
            <person name="de la Bastide M."/>
            <person name="Spiegel L."/>
            <person name="Nascimento L."/>
            <person name="Zutavern T."/>
            <person name="O'Shaughnessy A."/>
            <person name="Dike S."/>
            <person name="Dedhia N."/>
            <person name="Preston R."/>
            <person name="Balija V."/>
            <person name="McCombie W.R."/>
            <person name="Chow T."/>
            <person name="Chen H."/>
            <person name="Chung M."/>
            <person name="Chen C."/>
            <person name="Shaw J."/>
            <person name="Wu H."/>
            <person name="Hsiao K."/>
            <person name="Chao Y."/>
            <person name="Chu M."/>
            <person name="Cheng C."/>
            <person name="Hour A."/>
            <person name="Lee P."/>
            <person name="Lin S."/>
            <person name="Lin Y."/>
            <person name="Liou J."/>
            <person name="Liu S."/>
            <person name="Hsing Y."/>
            <person name="Raghuvanshi S."/>
            <person name="Mohanty A."/>
            <person name="Bharti A.K."/>
            <person name="Gaur A."/>
            <person name="Gupta V."/>
            <person name="Kumar D."/>
            <person name="Ravi V."/>
            <person name="Vij S."/>
            <person name="Kapur A."/>
            <person name="Khurana P."/>
            <person name="Khurana P."/>
            <person name="Khurana J.P."/>
            <person name="Tyagi A.K."/>
            <person name="Gaikwad K."/>
            <person name="Singh A."/>
            <person name="Dalal V."/>
            <person name="Srivastava S."/>
            <person name="Dixit A."/>
            <person name="Pal A.K."/>
            <person name="Ghazi I.A."/>
            <person name="Yadav M."/>
            <person name="Pandit A."/>
            <person name="Bhargava A."/>
            <person name="Sureshbabu K."/>
            <person name="Batra K."/>
            <person name="Sharma T.R."/>
            <person name="Mohapatra T."/>
            <person name="Singh N.K."/>
            <person name="Messing J."/>
            <person name="Nelson A.B."/>
            <person name="Fuks G."/>
            <person name="Kavchok S."/>
            <person name="Keizer G."/>
            <person name="Linton E."/>
            <person name="Llaca V."/>
            <person name="Song R."/>
            <person name="Tanyolac B."/>
            <person name="Young S."/>
            <person name="Ho-Il K."/>
            <person name="Hahn J.H."/>
            <person name="Sangsakoo G."/>
            <person name="Vanavichit A."/>
            <person name="de Mattos Luiz.A.T."/>
            <person name="Zimmer P.D."/>
            <person name="Malone G."/>
            <person name="Dellagostin O."/>
            <person name="de Oliveira A.C."/>
            <person name="Bevan M."/>
            <person name="Bancroft I."/>
            <person name="Minx P."/>
            <person name="Cordum H."/>
            <person name="Wilson R."/>
            <person name="Cheng Z."/>
            <person name="Jin W."/>
            <person name="Jiang J."/>
            <person name="Leong S.A."/>
            <person name="Iwama H."/>
            <person name="Gojobori T."/>
            <person name="Itoh T."/>
            <person name="Niimura Y."/>
            <person name="Fujii Y."/>
            <person name="Habara T."/>
            <person name="Sakai H."/>
            <person name="Sato Y."/>
            <person name="Wilson G."/>
            <person name="Kumar K."/>
            <person name="McCouch S."/>
            <person name="Juretic N."/>
            <person name="Hoen D."/>
            <person name="Wright S."/>
            <person name="Bruskiewich R."/>
            <person name="Bureau T."/>
            <person name="Miyao A."/>
            <person name="Hirochika H."/>
            <person name="Nishikawa T."/>
            <person name="Kadowaki K."/>
            <person name="Sugiura M."/>
            <person name="Burr B."/>
            <person name="Sasaki T."/>
        </authorList>
    </citation>
    <scope>NUCLEOTIDE SEQUENCE [LARGE SCALE GENOMIC DNA]</scope>
    <source>
        <strain evidence="2">cv. Nipponbare</strain>
    </source>
</reference>
<dbReference type="EMBL" id="AP005156">
    <property type="protein sequence ID" value="BAC83766.1"/>
    <property type="molecule type" value="Genomic_DNA"/>
</dbReference>
<sequence>MPARHAVLARSCRAGPTCRWGGPGTARRSGRAGTVPMVGPCHAWIGPKYRTRSAQI</sequence>
<dbReference type="AlphaFoldDB" id="Q6Z5C1"/>
<organism evidence="1 2">
    <name type="scientific">Oryza sativa subsp. japonica</name>
    <name type="common">Rice</name>
    <dbReference type="NCBI Taxonomy" id="39947"/>
    <lineage>
        <taxon>Eukaryota</taxon>
        <taxon>Viridiplantae</taxon>
        <taxon>Streptophyta</taxon>
        <taxon>Embryophyta</taxon>
        <taxon>Tracheophyta</taxon>
        <taxon>Spermatophyta</taxon>
        <taxon>Magnoliopsida</taxon>
        <taxon>Liliopsida</taxon>
        <taxon>Poales</taxon>
        <taxon>Poaceae</taxon>
        <taxon>BOP clade</taxon>
        <taxon>Oryzoideae</taxon>
        <taxon>Oryzeae</taxon>
        <taxon>Oryzinae</taxon>
        <taxon>Oryza</taxon>
        <taxon>Oryza sativa</taxon>
    </lineage>
</organism>
<evidence type="ECO:0000313" key="2">
    <source>
        <dbReference type="Proteomes" id="UP000000763"/>
    </source>
</evidence>
<protein>
    <submittedName>
        <fullName evidence="1">Uncharacterized protein</fullName>
    </submittedName>
</protein>
<dbReference type="Proteomes" id="UP000000763">
    <property type="component" value="Chromosome 7"/>
</dbReference>
<proteinExistence type="predicted"/>
<accession>Q6Z5C1</accession>
<reference evidence="2" key="2">
    <citation type="journal article" date="2008" name="Nucleic Acids Res.">
        <title>The rice annotation project database (RAP-DB): 2008 update.</title>
        <authorList>
            <consortium name="The rice annotation project (RAP)"/>
        </authorList>
    </citation>
    <scope>GENOME REANNOTATION</scope>
    <source>
        <strain evidence="2">cv. Nipponbare</strain>
    </source>
</reference>
<name>Q6Z5C1_ORYSJ</name>
<gene>
    <name evidence="1" type="primary">OJ1729_E01.14</name>
</gene>